<gene>
    <name evidence="3" type="ordered locus">A2cp1_2091</name>
</gene>
<dbReference type="KEGG" id="acp:A2cp1_2091"/>
<keyword evidence="4" id="KW-1185">Reference proteome</keyword>
<feature type="chain" id="PRO_5002874988" description="Beta propeller domain protein" evidence="2">
    <location>
        <begin position="20"/>
        <end position="693"/>
    </location>
</feature>
<evidence type="ECO:0000313" key="3">
    <source>
        <dbReference type="EMBL" id="ACL65432.1"/>
    </source>
</evidence>
<feature type="signal peptide" evidence="2">
    <location>
        <begin position="1"/>
        <end position="19"/>
    </location>
</feature>
<evidence type="ECO:0000256" key="2">
    <source>
        <dbReference type="SAM" id="SignalP"/>
    </source>
</evidence>
<dbReference type="AlphaFoldDB" id="B8J8D3"/>
<evidence type="ECO:0000256" key="1">
    <source>
        <dbReference type="SAM" id="MobiDB-lite"/>
    </source>
</evidence>
<dbReference type="Pfam" id="PF09826">
    <property type="entry name" value="Beta_propel"/>
    <property type="match status" value="1"/>
</dbReference>
<organism evidence="3 4">
    <name type="scientific">Anaeromyxobacter dehalogenans (strain ATCC BAA-258 / DSM 21875 / 2CP-1)</name>
    <dbReference type="NCBI Taxonomy" id="455488"/>
    <lineage>
        <taxon>Bacteria</taxon>
        <taxon>Pseudomonadati</taxon>
        <taxon>Myxococcota</taxon>
        <taxon>Myxococcia</taxon>
        <taxon>Myxococcales</taxon>
        <taxon>Cystobacterineae</taxon>
        <taxon>Anaeromyxobacteraceae</taxon>
        <taxon>Anaeromyxobacter</taxon>
    </lineage>
</organism>
<proteinExistence type="predicted"/>
<dbReference type="HOGENOM" id="CLU_015706_3_0_7"/>
<reference evidence="3" key="1">
    <citation type="submission" date="2009-01" db="EMBL/GenBank/DDBJ databases">
        <title>Complete sequence of Anaeromyxobacter dehalogenans 2CP-1.</title>
        <authorList>
            <consortium name="US DOE Joint Genome Institute"/>
            <person name="Lucas S."/>
            <person name="Copeland A."/>
            <person name="Lapidus A."/>
            <person name="Glavina del Rio T."/>
            <person name="Dalin E."/>
            <person name="Tice H."/>
            <person name="Bruce D."/>
            <person name="Goodwin L."/>
            <person name="Pitluck S."/>
            <person name="Saunders E."/>
            <person name="Brettin T."/>
            <person name="Detter J.C."/>
            <person name="Han C."/>
            <person name="Larimer F."/>
            <person name="Land M."/>
            <person name="Hauser L."/>
            <person name="Kyrpides N."/>
            <person name="Ovchinnikova G."/>
            <person name="Beliaev A.S."/>
            <person name="Richardson P."/>
        </authorList>
    </citation>
    <scope>NUCLEOTIDE SEQUENCE</scope>
    <source>
        <strain evidence="3">2CP-1</strain>
    </source>
</reference>
<feature type="region of interest" description="Disordered" evidence="1">
    <location>
        <begin position="25"/>
        <end position="45"/>
    </location>
</feature>
<evidence type="ECO:0008006" key="5">
    <source>
        <dbReference type="Google" id="ProtNLM"/>
    </source>
</evidence>
<dbReference type="Proteomes" id="UP000007089">
    <property type="component" value="Chromosome"/>
</dbReference>
<name>B8J8D3_ANAD2</name>
<dbReference type="InterPro" id="IPR019198">
    <property type="entry name" value="Beta_propeller_containing"/>
</dbReference>
<dbReference type="PROSITE" id="PS51257">
    <property type="entry name" value="PROKAR_LIPOPROTEIN"/>
    <property type="match status" value="1"/>
</dbReference>
<protein>
    <recommendedName>
        <fullName evidence="5">Beta propeller domain protein</fullName>
    </recommendedName>
</protein>
<dbReference type="RefSeq" id="WP_012633287.1">
    <property type="nucleotide sequence ID" value="NC_011891.1"/>
</dbReference>
<sequence>MSVPRPLAVALAAALAATAACRGGDAGSRRAPALPPPAAVDRSPSLAAAPSCEALEAAIEDALVLQMRSELEQLRLTWAGWGGLPVGGAPGGDAGSPAPSGYTTTNAQVAGVDEADFVQNDGTRIAALADGRLHLLSSWPADALAERSSVEIEGWPRELFLAGDRAVVFSTLYVPRALEGDAPVCAGPAVGAPAPGAAPDAIWCGYHASNVTKVTTLDVADLAAPRVTAEIYLPGSYLAARRIGARVRLVTTDDLPYPEGVAYWPPLPPGAGQAERDRAFAELEAANEALIRARPLEDWLRRGAVERADGSSAPVAYACTDFALSAAPVRPGILTLATLDLDRQALASSTSVLAQASVVYASRDTLYAAASHWWWWPMPGQADATYLHAFDLRDPDRATWLGSGVVDGTIDDPYQLDDHEGALRVASTLSTRVEGSDPWGSVERASQVTVLGLSDGALRTLGKTAPFGRDETLFATRFLGPRGFAVTARQIDPFFTFDLSDPAAPRLVGELELPGFIGYLHPLDATHLLGVGREPGASGMMQVKVQLLDVTDPAAPTAVATALVGEGGSWSDALWDPHAFTWFPGAAGGGLLAIPFVDYGTGGLVSDLRLFRVDPASGIAPAGTLSMGDVYAGVSGPDWSFAWSPYVRRSVLADDAAAGAFVYAVSDAGVRSARVADLPAWLRTVEFAPLAVR</sequence>
<dbReference type="EMBL" id="CP001359">
    <property type="protein sequence ID" value="ACL65432.1"/>
    <property type="molecule type" value="Genomic_DNA"/>
</dbReference>
<accession>B8J8D3</accession>
<evidence type="ECO:0000313" key="4">
    <source>
        <dbReference type="Proteomes" id="UP000007089"/>
    </source>
</evidence>
<keyword evidence="2" id="KW-0732">Signal</keyword>